<dbReference type="Gene3D" id="2.40.340.10">
    <property type="entry name" value="MoeA, C-terminal, domain IV"/>
    <property type="match status" value="1"/>
</dbReference>
<dbReference type="EC" id="2.10.1.1" evidence="6"/>
<dbReference type="SUPFAM" id="SSF53218">
    <property type="entry name" value="Molybdenum cofactor biosynthesis proteins"/>
    <property type="match status" value="1"/>
</dbReference>
<evidence type="ECO:0000256" key="4">
    <source>
        <dbReference type="ARBA" id="ARBA00023150"/>
    </source>
</evidence>
<evidence type="ECO:0000256" key="1">
    <source>
        <dbReference type="ARBA" id="ARBA00002901"/>
    </source>
</evidence>
<keyword evidence="6" id="KW-0460">Magnesium</keyword>
<dbReference type="EMBL" id="JBDPGJ010000003">
    <property type="protein sequence ID" value="MEX0406954.1"/>
    <property type="molecule type" value="Genomic_DNA"/>
</dbReference>
<dbReference type="InterPro" id="IPR038987">
    <property type="entry name" value="MoeA-like"/>
</dbReference>
<dbReference type="InterPro" id="IPR036688">
    <property type="entry name" value="MoeA_C_domain_IV_sf"/>
</dbReference>
<evidence type="ECO:0000259" key="7">
    <source>
        <dbReference type="SMART" id="SM00852"/>
    </source>
</evidence>
<comment type="function">
    <text evidence="1 6">Catalyzes the insertion of molybdate into adenylated molybdopterin with the concomitant release of AMP.</text>
</comment>
<dbReference type="Gene3D" id="3.40.980.10">
    <property type="entry name" value="MoaB/Mog-like domain"/>
    <property type="match status" value="1"/>
</dbReference>
<reference evidence="8 9" key="1">
    <citation type="submission" date="2024-05" db="EMBL/GenBank/DDBJ databases">
        <authorList>
            <person name="Jiang F."/>
        </authorList>
    </citation>
    <scope>NUCLEOTIDE SEQUENCE [LARGE SCALE GENOMIC DNA]</scope>
    <source>
        <strain evidence="8 9">LZ166</strain>
    </source>
</reference>
<evidence type="ECO:0000313" key="9">
    <source>
        <dbReference type="Proteomes" id="UP001556692"/>
    </source>
</evidence>
<dbReference type="SUPFAM" id="SSF63867">
    <property type="entry name" value="MoeA C-terminal domain-like"/>
    <property type="match status" value="1"/>
</dbReference>
<dbReference type="InterPro" id="IPR036135">
    <property type="entry name" value="MoeA_linker/N_sf"/>
</dbReference>
<comment type="cofactor">
    <cofactor evidence="6">
        <name>Mg(2+)</name>
        <dbReference type="ChEBI" id="CHEBI:18420"/>
    </cofactor>
</comment>
<keyword evidence="6" id="KW-0808">Transferase</keyword>
<dbReference type="Pfam" id="PF03454">
    <property type="entry name" value="MoeA_C"/>
    <property type="match status" value="1"/>
</dbReference>
<keyword evidence="9" id="KW-1185">Reference proteome</keyword>
<dbReference type="InterPro" id="IPR005111">
    <property type="entry name" value="MoeA_C_domain_IV"/>
</dbReference>
<dbReference type="SMART" id="SM00852">
    <property type="entry name" value="MoCF_biosynth"/>
    <property type="match status" value="1"/>
</dbReference>
<dbReference type="PANTHER" id="PTHR10192">
    <property type="entry name" value="MOLYBDOPTERIN BIOSYNTHESIS PROTEIN"/>
    <property type="match status" value="1"/>
</dbReference>
<keyword evidence="6" id="KW-0479">Metal-binding</keyword>
<dbReference type="Proteomes" id="UP001556692">
    <property type="component" value="Unassembled WGS sequence"/>
</dbReference>
<sequence length="406" mass="42210">MQAKATALIPVDEALRLLLDGVRPLDAERLPIAECGDRILATDIRSLRTQPPFDASAMDGYAVRSADVARLPARLRVIGSAPAGRPFSGAVGPGEAVRIFTGAPMPEGSDCVLIQEDAASVADDMIEAKETVAASRHVRARGLDFSEGQPLLDRGRRLDPPALSLAASANHAALDVVRKPLVAIIATGDELLPPGSVVGPGQIIASNGLGVAEIVRSAGARVLDCGIVADDRDAISATLDRALEAGADLIVTIGGASVGVHDLVREVLTARGGELDFWKIAMRPGKPLMAGTLGGRKIVGLPGNPVASLVCSYVFLKPLVACMAGRLHEADLRQGILGAPVPANDQRQDYLRAAIRREADGIVATPSAIQDSSMLRVMADSAALIVRAPFAPPADAGEECQLLMLS</sequence>
<dbReference type="InterPro" id="IPR036425">
    <property type="entry name" value="MoaB/Mog-like_dom_sf"/>
</dbReference>
<dbReference type="Pfam" id="PF03453">
    <property type="entry name" value="MoeA_N"/>
    <property type="match status" value="1"/>
</dbReference>
<dbReference type="RefSeq" id="WP_367954832.1">
    <property type="nucleotide sequence ID" value="NZ_JBDPGJ010000003.1"/>
</dbReference>
<gene>
    <name evidence="8" type="primary">glp</name>
    <name evidence="8" type="ORF">ABGN05_14920</name>
</gene>
<proteinExistence type="inferred from homology"/>
<evidence type="ECO:0000256" key="3">
    <source>
        <dbReference type="ARBA" id="ARBA00010763"/>
    </source>
</evidence>
<dbReference type="InterPro" id="IPR001453">
    <property type="entry name" value="MoaB/Mog_dom"/>
</dbReference>
<dbReference type="Gene3D" id="2.170.190.11">
    <property type="entry name" value="Molybdopterin biosynthesis moea protein, domain 3"/>
    <property type="match status" value="1"/>
</dbReference>
<dbReference type="NCBIfam" id="TIGR00177">
    <property type="entry name" value="molyb_syn"/>
    <property type="match status" value="1"/>
</dbReference>
<keyword evidence="4 6" id="KW-0501">Molybdenum cofactor biosynthesis</keyword>
<comment type="similarity">
    <text evidence="3 6">Belongs to the MoeA family.</text>
</comment>
<keyword evidence="6" id="KW-0500">Molybdenum</keyword>
<dbReference type="Gene3D" id="3.90.105.10">
    <property type="entry name" value="Molybdopterin biosynthesis moea protein, domain 2"/>
    <property type="match status" value="1"/>
</dbReference>
<feature type="domain" description="MoaB/Mog" evidence="7">
    <location>
        <begin position="183"/>
        <end position="322"/>
    </location>
</feature>
<dbReference type="CDD" id="cd00887">
    <property type="entry name" value="MoeA"/>
    <property type="match status" value="1"/>
</dbReference>
<dbReference type="NCBIfam" id="NF045515">
    <property type="entry name" value="Glp_gephyrin"/>
    <property type="match status" value="1"/>
</dbReference>
<dbReference type="Pfam" id="PF00994">
    <property type="entry name" value="MoCF_biosynth"/>
    <property type="match status" value="1"/>
</dbReference>
<protein>
    <recommendedName>
        <fullName evidence="6">Molybdopterin molybdenumtransferase</fullName>
        <ecNumber evidence="6">2.10.1.1</ecNumber>
    </recommendedName>
</protein>
<dbReference type="SUPFAM" id="SSF63882">
    <property type="entry name" value="MoeA N-terminal region -like"/>
    <property type="match status" value="1"/>
</dbReference>
<organism evidence="8 9">
    <name type="scientific">Aquibium pacificus</name>
    <dbReference type="NCBI Taxonomy" id="3153579"/>
    <lineage>
        <taxon>Bacteria</taxon>
        <taxon>Pseudomonadati</taxon>
        <taxon>Pseudomonadota</taxon>
        <taxon>Alphaproteobacteria</taxon>
        <taxon>Hyphomicrobiales</taxon>
        <taxon>Phyllobacteriaceae</taxon>
        <taxon>Aquibium</taxon>
    </lineage>
</organism>
<dbReference type="InterPro" id="IPR005110">
    <property type="entry name" value="MoeA_linker/N"/>
</dbReference>
<evidence type="ECO:0000256" key="6">
    <source>
        <dbReference type="RuleBase" id="RU365090"/>
    </source>
</evidence>
<evidence type="ECO:0000313" key="8">
    <source>
        <dbReference type="EMBL" id="MEX0406954.1"/>
    </source>
</evidence>
<comment type="catalytic activity">
    <reaction evidence="5">
        <text>adenylyl-molybdopterin + molybdate = Mo-molybdopterin + AMP + H(+)</text>
        <dbReference type="Rhea" id="RHEA:35047"/>
        <dbReference type="ChEBI" id="CHEBI:15378"/>
        <dbReference type="ChEBI" id="CHEBI:36264"/>
        <dbReference type="ChEBI" id="CHEBI:62727"/>
        <dbReference type="ChEBI" id="CHEBI:71302"/>
        <dbReference type="ChEBI" id="CHEBI:456215"/>
        <dbReference type="EC" id="2.10.1.1"/>
    </reaction>
</comment>
<name>A0ABV3SJR7_9HYPH</name>
<evidence type="ECO:0000256" key="5">
    <source>
        <dbReference type="ARBA" id="ARBA00047317"/>
    </source>
</evidence>
<dbReference type="PANTHER" id="PTHR10192:SF5">
    <property type="entry name" value="GEPHYRIN"/>
    <property type="match status" value="1"/>
</dbReference>
<evidence type="ECO:0000256" key="2">
    <source>
        <dbReference type="ARBA" id="ARBA00005046"/>
    </source>
</evidence>
<comment type="caution">
    <text evidence="8">The sequence shown here is derived from an EMBL/GenBank/DDBJ whole genome shotgun (WGS) entry which is preliminary data.</text>
</comment>
<comment type="pathway">
    <text evidence="2 6">Cofactor biosynthesis; molybdopterin biosynthesis.</text>
</comment>
<accession>A0ABV3SJR7</accession>